<evidence type="ECO:0000313" key="2">
    <source>
        <dbReference type="Proteomes" id="UP000814140"/>
    </source>
</evidence>
<reference evidence="1" key="1">
    <citation type="submission" date="2021-03" db="EMBL/GenBank/DDBJ databases">
        <authorList>
            <consortium name="DOE Joint Genome Institute"/>
            <person name="Ahrendt S."/>
            <person name="Looney B.P."/>
            <person name="Miyauchi S."/>
            <person name="Morin E."/>
            <person name="Drula E."/>
            <person name="Courty P.E."/>
            <person name="Chicoki N."/>
            <person name="Fauchery L."/>
            <person name="Kohler A."/>
            <person name="Kuo A."/>
            <person name="Labutti K."/>
            <person name="Pangilinan J."/>
            <person name="Lipzen A."/>
            <person name="Riley R."/>
            <person name="Andreopoulos W."/>
            <person name="He G."/>
            <person name="Johnson J."/>
            <person name="Barry K.W."/>
            <person name="Grigoriev I.V."/>
            <person name="Nagy L."/>
            <person name="Hibbett D."/>
            <person name="Henrissat B."/>
            <person name="Matheny P.B."/>
            <person name="Labbe J."/>
            <person name="Martin F."/>
        </authorList>
    </citation>
    <scope>NUCLEOTIDE SEQUENCE</scope>
    <source>
        <strain evidence="1">HHB10654</strain>
    </source>
</reference>
<reference evidence="1" key="2">
    <citation type="journal article" date="2022" name="New Phytol.">
        <title>Evolutionary transition to the ectomycorrhizal habit in the genomes of a hyperdiverse lineage of mushroom-forming fungi.</title>
        <authorList>
            <person name="Looney B."/>
            <person name="Miyauchi S."/>
            <person name="Morin E."/>
            <person name="Drula E."/>
            <person name="Courty P.E."/>
            <person name="Kohler A."/>
            <person name="Kuo A."/>
            <person name="LaButti K."/>
            <person name="Pangilinan J."/>
            <person name="Lipzen A."/>
            <person name="Riley R."/>
            <person name="Andreopoulos W."/>
            <person name="He G."/>
            <person name="Johnson J."/>
            <person name="Nolan M."/>
            <person name="Tritt A."/>
            <person name="Barry K.W."/>
            <person name="Grigoriev I.V."/>
            <person name="Nagy L.G."/>
            <person name="Hibbett D."/>
            <person name="Henrissat B."/>
            <person name="Matheny P.B."/>
            <person name="Labbe J."/>
            <person name="Martin F.M."/>
        </authorList>
    </citation>
    <scope>NUCLEOTIDE SEQUENCE</scope>
    <source>
        <strain evidence="1">HHB10654</strain>
    </source>
</reference>
<name>A0ACB8SM67_9AGAM</name>
<proteinExistence type="predicted"/>
<accession>A0ACB8SM67</accession>
<keyword evidence="2" id="KW-1185">Reference proteome</keyword>
<gene>
    <name evidence="1" type="ORF">BV25DRAFT_1995394</name>
</gene>
<protein>
    <submittedName>
        <fullName evidence="1">Uncharacterized protein</fullName>
    </submittedName>
</protein>
<sequence>MAQIAIKILKAVGSSADVFPPLKSAAEGALYIAKTVQCLQTPVEIQTEQAGVVTLDEIVTSVDGIKRQRSFKDGGASAQDPDKISELRKHFDDAVDLFKKHFSADGHPEDSLYYEDGRTSSHGSSADDEVRDDRTRLLAALNSEVQAVLHPSYLAEHASRLARAITTMFMPSSALGPNTAAVAGGGERDPADDRLFCVSTYADTVPSFSSPALEAEAVKKVSQEIETFGRFAGVTFSQSRTMQPSKNSRQEIAVDGSVIVTDMRSVKEETLTMVAYDVTFSQYLNNAKVKMAARILEDLSSGLPPQLIWVGFVSIDEKRKFLLVHMKLMPGIDYSRARKLNLVIKHETEWSSLVIRRPLGPGPASPTAEPGSATSASAITTFRALGGVTKSVLAYSLVLYCLLSSKPTHLFRFKSGFVHGCGEFRCSL</sequence>
<dbReference type="Proteomes" id="UP000814140">
    <property type="component" value="Unassembled WGS sequence"/>
</dbReference>
<evidence type="ECO:0000313" key="1">
    <source>
        <dbReference type="EMBL" id="KAI0056796.1"/>
    </source>
</evidence>
<organism evidence="1 2">
    <name type="scientific">Artomyces pyxidatus</name>
    <dbReference type="NCBI Taxonomy" id="48021"/>
    <lineage>
        <taxon>Eukaryota</taxon>
        <taxon>Fungi</taxon>
        <taxon>Dikarya</taxon>
        <taxon>Basidiomycota</taxon>
        <taxon>Agaricomycotina</taxon>
        <taxon>Agaricomycetes</taxon>
        <taxon>Russulales</taxon>
        <taxon>Auriscalpiaceae</taxon>
        <taxon>Artomyces</taxon>
    </lineage>
</organism>
<comment type="caution">
    <text evidence="1">The sequence shown here is derived from an EMBL/GenBank/DDBJ whole genome shotgun (WGS) entry which is preliminary data.</text>
</comment>
<dbReference type="EMBL" id="MU277258">
    <property type="protein sequence ID" value="KAI0056796.1"/>
    <property type="molecule type" value="Genomic_DNA"/>
</dbReference>